<sequence length="341" mass="37663">MAEEMTDDVRDVPGIGGWGSGRKLYKKEGSMVVDGSHGQVRARQSNHRRGAMALLKGAAAVPMNRLSSAKKERVGSPREMSSPGAHDDPEGSLAELGDMLPESASCAGTVTRKTMNCTSYVEEDDYLVYGSLAEEDSMKRLARYMESVRRENMEEQRDLQGRGRSTVISVEASPILSPKPQREASALGNGLFRMVSTSLPTRTAIDHHTDDFGEEEDSSKRKNVAFSKIRGSVSKLLRSRSEDPKESEDNPTTSEIPLPRHIISSGLDTNIWLTPDLQKEFFGDILDKTRKCLVPWETDTGVKGNDECPTSTPASEVHVESSTCFEDIEDYESVARLEFVR</sequence>
<reference evidence="2" key="1">
    <citation type="submission" date="2021-01" db="EMBL/GenBank/DDBJ databases">
        <authorList>
            <person name="Corre E."/>
            <person name="Pelletier E."/>
            <person name="Niang G."/>
            <person name="Scheremetjew M."/>
            <person name="Finn R."/>
            <person name="Kale V."/>
            <person name="Holt S."/>
            <person name="Cochrane G."/>
            <person name="Meng A."/>
            <person name="Brown T."/>
            <person name="Cohen L."/>
        </authorList>
    </citation>
    <scope>NUCLEOTIDE SEQUENCE</scope>
    <source>
        <strain evidence="2">SAG 36.94</strain>
    </source>
</reference>
<protein>
    <submittedName>
        <fullName evidence="2">Uncharacterized protein</fullName>
    </submittedName>
</protein>
<feature type="compositionally biased region" description="Basic and acidic residues" evidence="1">
    <location>
        <begin position="239"/>
        <end position="248"/>
    </location>
</feature>
<feature type="region of interest" description="Disordered" evidence="1">
    <location>
        <begin position="235"/>
        <end position="258"/>
    </location>
</feature>
<accession>A0A7S1XD92</accession>
<dbReference type="EMBL" id="HBGH01005179">
    <property type="protein sequence ID" value="CAD9230748.1"/>
    <property type="molecule type" value="Transcribed_RNA"/>
</dbReference>
<organism evidence="2">
    <name type="scientific">Compsopogon caeruleus</name>
    <dbReference type="NCBI Taxonomy" id="31354"/>
    <lineage>
        <taxon>Eukaryota</taxon>
        <taxon>Rhodophyta</taxon>
        <taxon>Compsopogonophyceae</taxon>
        <taxon>Compsopogonales</taxon>
        <taxon>Compsopogonaceae</taxon>
        <taxon>Compsopogon</taxon>
    </lineage>
</organism>
<dbReference type="AlphaFoldDB" id="A0A7S1XD92"/>
<proteinExistence type="predicted"/>
<evidence type="ECO:0000256" key="1">
    <source>
        <dbReference type="SAM" id="MobiDB-lite"/>
    </source>
</evidence>
<feature type="region of interest" description="Disordered" evidence="1">
    <location>
        <begin position="64"/>
        <end position="98"/>
    </location>
</feature>
<name>A0A7S1XD92_9RHOD</name>
<evidence type="ECO:0000313" key="2">
    <source>
        <dbReference type="EMBL" id="CAD9230748.1"/>
    </source>
</evidence>
<feature type="region of interest" description="Disordered" evidence="1">
    <location>
        <begin position="1"/>
        <end position="20"/>
    </location>
</feature>
<gene>
    <name evidence="2" type="ORF">CCAE0312_LOCUS2802</name>
</gene>